<accession>A0ABY6CMV7</accession>
<dbReference type="PANTHER" id="PTHR39535:SF2">
    <property type="entry name" value="HTTM DOMAIN-CONTAINING PROTEIN"/>
    <property type="match status" value="1"/>
</dbReference>
<feature type="transmembrane region" description="Helical" evidence="5">
    <location>
        <begin position="215"/>
        <end position="235"/>
    </location>
</feature>
<feature type="transmembrane region" description="Helical" evidence="5">
    <location>
        <begin position="313"/>
        <end position="336"/>
    </location>
</feature>
<feature type="transmembrane region" description="Helical" evidence="5">
    <location>
        <begin position="155"/>
        <end position="176"/>
    </location>
</feature>
<feature type="transmembrane region" description="Helical" evidence="5">
    <location>
        <begin position="77"/>
        <end position="103"/>
    </location>
</feature>
<gene>
    <name evidence="7" type="ORF">N6H18_15985</name>
</gene>
<proteinExistence type="predicted"/>
<evidence type="ECO:0000313" key="8">
    <source>
        <dbReference type="Proteomes" id="UP001065174"/>
    </source>
</evidence>
<dbReference type="SMART" id="SM00752">
    <property type="entry name" value="HTTM"/>
    <property type="match status" value="1"/>
</dbReference>
<comment type="subcellular location">
    <subcellularLocation>
        <location evidence="1">Endomembrane system</location>
        <topology evidence="1">Multi-pass membrane protein</topology>
    </subcellularLocation>
</comment>
<protein>
    <submittedName>
        <fullName evidence="7">HTTM domain-containing protein</fullName>
    </submittedName>
</protein>
<dbReference type="InterPro" id="IPR011020">
    <property type="entry name" value="HTTM-like"/>
</dbReference>
<name>A0ABY6CMV7_9BACT</name>
<evidence type="ECO:0000256" key="3">
    <source>
        <dbReference type="ARBA" id="ARBA00022989"/>
    </source>
</evidence>
<organism evidence="7 8">
    <name type="scientific">Reichenbachiella agarivorans</name>
    <dbReference type="NCBI Taxonomy" id="2979464"/>
    <lineage>
        <taxon>Bacteria</taxon>
        <taxon>Pseudomonadati</taxon>
        <taxon>Bacteroidota</taxon>
        <taxon>Cytophagia</taxon>
        <taxon>Cytophagales</taxon>
        <taxon>Reichenbachiellaceae</taxon>
        <taxon>Reichenbachiella</taxon>
    </lineage>
</organism>
<evidence type="ECO:0000313" key="7">
    <source>
        <dbReference type="EMBL" id="UXP31848.1"/>
    </source>
</evidence>
<dbReference type="Pfam" id="PF05090">
    <property type="entry name" value="HTTM"/>
    <property type="match status" value="1"/>
</dbReference>
<keyword evidence="2 5" id="KW-0812">Transmembrane</keyword>
<dbReference type="EMBL" id="CP106679">
    <property type="protein sequence ID" value="UXP31848.1"/>
    <property type="molecule type" value="Genomic_DNA"/>
</dbReference>
<keyword evidence="3 5" id="KW-1133">Transmembrane helix</keyword>
<dbReference type="Proteomes" id="UP001065174">
    <property type="component" value="Chromosome"/>
</dbReference>
<evidence type="ECO:0000256" key="4">
    <source>
        <dbReference type="ARBA" id="ARBA00023136"/>
    </source>
</evidence>
<keyword evidence="8" id="KW-1185">Reference proteome</keyword>
<feature type="transmembrane region" description="Helical" evidence="5">
    <location>
        <begin position="21"/>
        <end position="39"/>
    </location>
</feature>
<feature type="transmembrane region" description="Helical" evidence="5">
    <location>
        <begin position="123"/>
        <end position="143"/>
    </location>
</feature>
<sequence>MRLTQLVRTALLDICTLDLRSLSLFRIFLGIFLCVDLGIRFSDVEMFYSDLGVLSSSYISRINWSIHAWYGSVEWQYFLFGLSAVSALLLLLGFYTRVATVVAYVLTASVQLRNPAVNNAGDLLLACVLFISIFLPLSSYFSLDSRKVQSEGQKFSSYSSPWVAVYLLQLILLYSISGFSKNNGTWNFDGLGIYYALNLHTYAKSSAIYLLYYPWILWLLNYLTLFLERVLWLGLLIPRKNGWIRSVLVLSFMSFHLGLFCFMELGTFPFLGMIIWIPLIPAIFWRWISYVVSKSIVLDKYKNEIYNQWNNRGLWLSAFLFVFLMIYSATGFKPWFGHPRYLDSVIKNSRLKQEWSLFSGPKKYDGWLVVEGKLQDGQVVDLLRNGAEINWEKPALFSAQFPNHRQRKYFKSLRTGFISYRSKYLDWVMSKWNQEHPENQVESATFYFLEEAILPNGQFGSVKKKSLSTRTVQRDI</sequence>
<feature type="transmembrane region" description="Helical" evidence="5">
    <location>
        <begin position="247"/>
        <end position="267"/>
    </location>
</feature>
<dbReference type="RefSeq" id="WP_262309287.1">
    <property type="nucleotide sequence ID" value="NZ_CP106679.1"/>
</dbReference>
<keyword evidence="4 5" id="KW-0472">Membrane</keyword>
<evidence type="ECO:0000256" key="5">
    <source>
        <dbReference type="SAM" id="Phobius"/>
    </source>
</evidence>
<feature type="domain" description="HTTM-like" evidence="6">
    <location>
        <begin position="14"/>
        <end position="284"/>
    </location>
</feature>
<feature type="transmembrane region" description="Helical" evidence="5">
    <location>
        <begin position="273"/>
        <end position="292"/>
    </location>
</feature>
<evidence type="ECO:0000259" key="6">
    <source>
        <dbReference type="SMART" id="SM00752"/>
    </source>
</evidence>
<dbReference type="PANTHER" id="PTHR39535">
    <property type="entry name" value="SPORULATION-DELAYING PROTEIN SDPB"/>
    <property type="match status" value="1"/>
</dbReference>
<dbReference type="InterPro" id="IPR053934">
    <property type="entry name" value="HTTM_dom"/>
</dbReference>
<reference evidence="7" key="1">
    <citation type="submission" date="2022-09" db="EMBL/GenBank/DDBJ databases">
        <title>Comparative genomics and taxonomic characterization of three novel marine species of genus Reichenbachiella exhibiting antioxidant and polysaccharide degradation activities.</title>
        <authorList>
            <person name="Muhammad N."/>
            <person name="Lee Y.-J."/>
            <person name="Ko J."/>
            <person name="Kim S.-G."/>
        </authorList>
    </citation>
    <scope>NUCLEOTIDE SEQUENCE</scope>
    <source>
        <strain evidence="7">BKB1-1</strain>
    </source>
</reference>
<evidence type="ECO:0000256" key="2">
    <source>
        <dbReference type="ARBA" id="ARBA00022692"/>
    </source>
</evidence>
<dbReference type="InterPro" id="IPR052964">
    <property type="entry name" value="Sporulation_signal_mat"/>
</dbReference>
<evidence type="ECO:0000256" key="1">
    <source>
        <dbReference type="ARBA" id="ARBA00004127"/>
    </source>
</evidence>